<evidence type="ECO:0000313" key="2">
    <source>
        <dbReference type="EMBL" id="VDO16088.1"/>
    </source>
</evidence>
<feature type="region of interest" description="Disordered" evidence="1">
    <location>
        <begin position="102"/>
        <end position="121"/>
    </location>
</feature>
<dbReference type="Proteomes" id="UP000280834">
    <property type="component" value="Unassembled WGS sequence"/>
</dbReference>
<feature type="compositionally biased region" description="Basic and acidic residues" evidence="1">
    <location>
        <begin position="72"/>
        <end position="81"/>
    </location>
</feature>
<protein>
    <submittedName>
        <fullName evidence="2">Uncharacterized protein</fullName>
    </submittedName>
</protein>
<feature type="compositionally biased region" description="Basic and acidic residues" evidence="1">
    <location>
        <begin position="46"/>
        <end position="55"/>
    </location>
</feature>
<feature type="compositionally biased region" description="Basic and acidic residues" evidence="1">
    <location>
        <begin position="102"/>
        <end position="111"/>
    </location>
</feature>
<feature type="compositionally biased region" description="Basic and acidic residues" evidence="1">
    <location>
        <begin position="1"/>
        <end position="10"/>
    </location>
</feature>
<dbReference type="AlphaFoldDB" id="A0A3P7WEL6"/>
<reference evidence="2 3" key="1">
    <citation type="submission" date="2018-11" db="EMBL/GenBank/DDBJ databases">
        <authorList>
            <consortium name="Pathogen Informatics"/>
        </authorList>
    </citation>
    <scope>NUCLEOTIDE SEQUENCE [LARGE SCALE GENOMIC DNA]</scope>
</reference>
<keyword evidence="3" id="KW-1185">Reference proteome</keyword>
<evidence type="ECO:0000256" key="1">
    <source>
        <dbReference type="SAM" id="MobiDB-lite"/>
    </source>
</evidence>
<name>A0A3P7WEL6_9BILA</name>
<organism evidence="2 3">
    <name type="scientific">Brugia timori</name>
    <dbReference type="NCBI Taxonomy" id="42155"/>
    <lineage>
        <taxon>Eukaryota</taxon>
        <taxon>Metazoa</taxon>
        <taxon>Ecdysozoa</taxon>
        <taxon>Nematoda</taxon>
        <taxon>Chromadorea</taxon>
        <taxon>Rhabditida</taxon>
        <taxon>Spirurina</taxon>
        <taxon>Spiruromorpha</taxon>
        <taxon>Filarioidea</taxon>
        <taxon>Onchocercidae</taxon>
        <taxon>Brugia</taxon>
    </lineage>
</organism>
<evidence type="ECO:0000313" key="3">
    <source>
        <dbReference type="Proteomes" id="UP000280834"/>
    </source>
</evidence>
<sequence length="182" mass="19720">MKHDPRDGVRTRQQAGDDPDRKEALPSDPQAQCTGELDIAGTHQSGDVEEKKEAESQGGTTQGIGPANAHGRTSEEKDCHGQRGPNENEPVRDTALVEVINRNREKPDQLDPSHFSARGNGLGQLGAQIREERFDGTCEASRCGGIEKNHQKNGDQAGDHAIFNGGRAFFVTNKTSNSVEHD</sequence>
<dbReference type="EMBL" id="UZAG01003919">
    <property type="protein sequence ID" value="VDO16088.1"/>
    <property type="molecule type" value="Genomic_DNA"/>
</dbReference>
<gene>
    <name evidence="2" type="ORF">BTMF_LOCUS4092</name>
</gene>
<feature type="region of interest" description="Disordered" evidence="1">
    <location>
        <begin position="1"/>
        <end position="93"/>
    </location>
</feature>
<accession>A0A3P7WEL6</accession>
<proteinExistence type="predicted"/>